<sequence>MDGFNESFQYLTKERLKPWEESIVQLLAGTVPTVIDTFRAEQVLILTDDAYTTLCKKGLEAIGFKEFFPEDKKDDDTEDVVETENIVEAEEVKKTEKELNHICHIYAWASLCMILNLTMSTMTFHPWYDSACKQIKRATIKNYSHWLIPRSIEKASRPSKFTKAPYTMPRDWGVEQVVLLATTDKERKPYMLHRSVACGISPVLSAAFNCPFTEGQIGEYKLKHAHPVVVSHFLSWAYRGILEVDWKFEGRDWWIDIKSVKEGIIGTNHGKYIENWMNVLVGLWVLGDRLIIPSLQNLVINKLYDMSFVSHEFQPATLHYLYENTTIPATLRDFAVQHFGYAKAWDHRDLNEYPEEFLYDVARSRNLTPRQLELDHHYCNLEEWYVVRPGRRQGLSEKVAGKA</sequence>
<keyword evidence="2" id="KW-1185">Reference proteome</keyword>
<dbReference type="InterPro" id="IPR011333">
    <property type="entry name" value="SKP1/BTB/POZ_sf"/>
</dbReference>
<dbReference type="SUPFAM" id="SSF54695">
    <property type="entry name" value="POZ domain"/>
    <property type="match status" value="1"/>
</dbReference>
<gene>
    <name evidence="1" type="ORF">BJ878DRAFT_156297</name>
</gene>
<evidence type="ECO:0000313" key="1">
    <source>
        <dbReference type="EMBL" id="KAG9242708.1"/>
    </source>
</evidence>
<evidence type="ECO:0000313" key="2">
    <source>
        <dbReference type="Proteomes" id="UP000887226"/>
    </source>
</evidence>
<proteinExistence type="predicted"/>
<dbReference type="AlphaFoldDB" id="A0A9P7YZ79"/>
<evidence type="ECO:0008006" key="3">
    <source>
        <dbReference type="Google" id="ProtNLM"/>
    </source>
</evidence>
<accession>A0A9P7YZ79</accession>
<reference evidence="1" key="1">
    <citation type="journal article" date="2021" name="IMA Fungus">
        <title>Genomic characterization of three marine fungi, including Emericellopsis atlantica sp. nov. with signatures of a generalist lifestyle and marine biomass degradation.</title>
        <authorList>
            <person name="Hagestad O.C."/>
            <person name="Hou L."/>
            <person name="Andersen J.H."/>
            <person name="Hansen E.H."/>
            <person name="Altermark B."/>
            <person name="Li C."/>
            <person name="Kuhnert E."/>
            <person name="Cox R.J."/>
            <person name="Crous P.W."/>
            <person name="Spatafora J.W."/>
            <person name="Lail K."/>
            <person name="Amirebrahimi M."/>
            <person name="Lipzen A."/>
            <person name="Pangilinan J."/>
            <person name="Andreopoulos W."/>
            <person name="Hayes R.D."/>
            <person name="Ng V."/>
            <person name="Grigoriev I.V."/>
            <person name="Jackson S.A."/>
            <person name="Sutton T.D.S."/>
            <person name="Dobson A.D.W."/>
            <person name="Rama T."/>
        </authorList>
    </citation>
    <scope>NUCLEOTIDE SEQUENCE</scope>
    <source>
        <strain evidence="1">TRa3180A</strain>
    </source>
</reference>
<dbReference type="OrthoDB" id="194443at2759"/>
<protein>
    <recommendedName>
        <fullName evidence="3">BTB domain-containing protein</fullName>
    </recommendedName>
</protein>
<dbReference type="Gene3D" id="3.30.710.10">
    <property type="entry name" value="Potassium Channel Kv1.1, Chain A"/>
    <property type="match status" value="1"/>
</dbReference>
<comment type="caution">
    <text evidence="1">The sequence shown here is derived from an EMBL/GenBank/DDBJ whole genome shotgun (WGS) entry which is preliminary data.</text>
</comment>
<dbReference type="EMBL" id="MU254045">
    <property type="protein sequence ID" value="KAG9242708.1"/>
    <property type="molecule type" value="Genomic_DNA"/>
</dbReference>
<dbReference type="Proteomes" id="UP000887226">
    <property type="component" value="Unassembled WGS sequence"/>
</dbReference>
<organism evidence="1 2">
    <name type="scientific">Calycina marina</name>
    <dbReference type="NCBI Taxonomy" id="1763456"/>
    <lineage>
        <taxon>Eukaryota</taxon>
        <taxon>Fungi</taxon>
        <taxon>Dikarya</taxon>
        <taxon>Ascomycota</taxon>
        <taxon>Pezizomycotina</taxon>
        <taxon>Leotiomycetes</taxon>
        <taxon>Helotiales</taxon>
        <taxon>Pezizellaceae</taxon>
        <taxon>Calycina</taxon>
    </lineage>
</organism>
<name>A0A9P7YZ79_9HELO</name>
<dbReference type="CDD" id="cd18186">
    <property type="entry name" value="BTB_POZ_ZBTB_KLHL-like"/>
    <property type="match status" value="1"/>
</dbReference>